<organism evidence="1 2">
    <name type="scientific">Cetraspora pellucida</name>
    <dbReference type="NCBI Taxonomy" id="1433469"/>
    <lineage>
        <taxon>Eukaryota</taxon>
        <taxon>Fungi</taxon>
        <taxon>Fungi incertae sedis</taxon>
        <taxon>Mucoromycota</taxon>
        <taxon>Glomeromycotina</taxon>
        <taxon>Glomeromycetes</taxon>
        <taxon>Diversisporales</taxon>
        <taxon>Gigasporaceae</taxon>
        <taxon>Cetraspora</taxon>
    </lineage>
</organism>
<evidence type="ECO:0000313" key="2">
    <source>
        <dbReference type="Proteomes" id="UP000789759"/>
    </source>
</evidence>
<protein>
    <submittedName>
        <fullName evidence="1">5655_t:CDS:1</fullName>
    </submittedName>
</protein>
<gene>
    <name evidence="1" type="ORF">CPELLU_LOCUS18109</name>
</gene>
<dbReference type="EMBL" id="CAJVQA010034206">
    <property type="protein sequence ID" value="CAG8805450.1"/>
    <property type="molecule type" value="Genomic_DNA"/>
</dbReference>
<keyword evidence="2" id="KW-1185">Reference proteome</keyword>
<dbReference type="Gene3D" id="3.40.50.1000">
    <property type="entry name" value="HAD superfamily/HAD-like"/>
    <property type="match status" value="1"/>
</dbReference>
<name>A0A9N9K159_9GLOM</name>
<proteinExistence type="predicted"/>
<feature type="non-terminal residue" evidence="1">
    <location>
        <position position="1"/>
    </location>
</feature>
<dbReference type="Proteomes" id="UP000789759">
    <property type="component" value="Unassembled WGS sequence"/>
</dbReference>
<reference evidence="1" key="1">
    <citation type="submission" date="2021-06" db="EMBL/GenBank/DDBJ databases">
        <authorList>
            <person name="Kallberg Y."/>
            <person name="Tangrot J."/>
            <person name="Rosling A."/>
        </authorList>
    </citation>
    <scope>NUCLEOTIDE SEQUENCE</scope>
    <source>
        <strain evidence="1">FL966</strain>
    </source>
</reference>
<comment type="caution">
    <text evidence="1">The sequence shown here is derived from an EMBL/GenBank/DDBJ whole genome shotgun (WGS) entry which is preliminary data.</text>
</comment>
<evidence type="ECO:0000313" key="1">
    <source>
        <dbReference type="EMBL" id="CAG8805450.1"/>
    </source>
</evidence>
<sequence length="75" mass="8676">LKVTQEYFVLCIGDEKPNEHVFSLLKENDEFKSLNCFTCTVGKKQKQTNASYFLEDIWDVRNLLEKLASNLSITS</sequence>
<dbReference type="AlphaFoldDB" id="A0A9N9K159"/>
<dbReference type="InterPro" id="IPR023214">
    <property type="entry name" value="HAD_sf"/>
</dbReference>
<accession>A0A9N9K159</accession>
<dbReference type="OrthoDB" id="755951at2759"/>